<evidence type="ECO:0000256" key="6">
    <source>
        <dbReference type="RuleBase" id="RU362114"/>
    </source>
</evidence>
<dbReference type="InterPro" id="IPR043472">
    <property type="entry name" value="Macro_dom-like"/>
</dbReference>
<evidence type="ECO:0000256" key="2">
    <source>
        <dbReference type="ARBA" id="ARBA00022676"/>
    </source>
</evidence>
<evidence type="ECO:0000256" key="4">
    <source>
        <dbReference type="ARBA" id="ARBA00023027"/>
    </source>
</evidence>
<dbReference type="SUPFAM" id="SSF52949">
    <property type="entry name" value="Macro domain-like"/>
    <property type="match status" value="1"/>
</dbReference>
<evidence type="ECO:0000313" key="9">
    <source>
        <dbReference type="Proteomes" id="UP000549394"/>
    </source>
</evidence>
<feature type="domain" description="PARP catalytic" evidence="7">
    <location>
        <begin position="34"/>
        <end position="244"/>
    </location>
</feature>
<evidence type="ECO:0000256" key="3">
    <source>
        <dbReference type="ARBA" id="ARBA00022679"/>
    </source>
</evidence>
<organism evidence="8 9">
    <name type="scientific">Dimorphilus gyrociliatus</name>
    <dbReference type="NCBI Taxonomy" id="2664684"/>
    <lineage>
        <taxon>Eukaryota</taxon>
        <taxon>Metazoa</taxon>
        <taxon>Spiralia</taxon>
        <taxon>Lophotrochozoa</taxon>
        <taxon>Annelida</taxon>
        <taxon>Polychaeta</taxon>
        <taxon>Polychaeta incertae sedis</taxon>
        <taxon>Dinophilidae</taxon>
        <taxon>Dimorphilus</taxon>
    </lineage>
</organism>
<dbReference type="Gene3D" id="3.40.220.10">
    <property type="entry name" value="Leucine Aminopeptidase, subunit E, domain 1"/>
    <property type="match status" value="1"/>
</dbReference>
<gene>
    <name evidence="8" type="ORF">DGYR_LOCUS3622</name>
</gene>
<evidence type="ECO:0000256" key="1">
    <source>
        <dbReference type="ARBA" id="ARBA00004123"/>
    </source>
</evidence>
<keyword evidence="3 6" id="KW-0808">Transferase</keyword>
<keyword evidence="9" id="KW-1185">Reference proteome</keyword>
<comment type="subcellular location">
    <subcellularLocation>
        <location evidence="1">Nucleus</location>
    </subcellularLocation>
</comment>
<dbReference type="GO" id="GO:0003714">
    <property type="term" value="F:transcription corepressor activity"/>
    <property type="evidence" value="ECO:0007669"/>
    <property type="project" value="TreeGrafter"/>
</dbReference>
<dbReference type="SUPFAM" id="SSF56399">
    <property type="entry name" value="ADP-ribosylation"/>
    <property type="match status" value="2"/>
</dbReference>
<keyword evidence="4 6" id="KW-0520">NAD</keyword>
<evidence type="ECO:0000259" key="7">
    <source>
        <dbReference type="PROSITE" id="PS51059"/>
    </source>
</evidence>
<dbReference type="EMBL" id="CAJFCJ010000005">
    <property type="protein sequence ID" value="CAD5114810.1"/>
    <property type="molecule type" value="Genomic_DNA"/>
</dbReference>
<dbReference type="AlphaFoldDB" id="A0A7I8VGI1"/>
<dbReference type="Proteomes" id="UP000549394">
    <property type="component" value="Unassembled WGS sequence"/>
</dbReference>
<dbReference type="PROSITE" id="PS51059">
    <property type="entry name" value="PARP_CATALYTIC"/>
    <property type="match status" value="1"/>
</dbReference>
<dbReference type="OrthoDB" id="408612at2759"/>
<comment type="caution">
    <text evidence="8">The sequence shown here is derived from an EMBL/GenBank/DDBJ whole genome shotgun (WGS) entry which is preliminary data.</text>
</comment>
<accession>A0A7I8VGI1</accession>
<dbReference type="GO" id="GO:0010629">
    <property type="term" value="P:negative regulation of gene expression"/>
    <property type="evidence" value="ECO:0007669"/>
    <property type="project" value="TreeGrafter"/>
</dbReference>
<proteinExistence type="predicted"/>
<evidence type="ECO:0000256" key="5">
    <source>
        <dbReference type="ARBA" id="ARBA00023242"/>
    </source>
</evidence>
<reference evidence="8 9" key="1">
    <citation type="submission" date="2020-08" db="EMBL/GenBank/DDBJ databases">
        <authorList>
            <person name="Hejnol A."/>
        </authorList>
    </citation>
    <scope>NUCLEOTIDE SEQUENCE [LARGE SCALE GENOMIC DNA]</scope>
</reference>
<dbReference type="Gene3D" id="3.90.228.10">
    <property type="match status" value="2"/>
</dbReference>
<dbReference type="Pfam" id="PF00644">
    <property type="entry name" value="PARP"/>
    <property type="match status" value="1"/>
</dbReference>
<dbReference type="InterPro" id="IPR052056">
    <property type="entry name" value="Mono-ARTD/PARP"/>
</dbReference>
<dbReference type="GO" id="GO:0005634">
    <property type="term" value="C:nucleus"/>
    <property type="evidence" value="ECO:0007669"/>
    <property type="project" value="UniProtKB-SubCell"/>
</dbReference>
<dbReference type="PANTHER" id="PTHR14453">
    <property type="entry name" value="PARP/ZINC FINGER CCCH TYPE DOMAIN CONTAINING PROTEIN"/>
    <property type="match status" value="1"/>
</dbReference>
<dbReference type="GO" id="GO:0003950">
    <property type="term" value="F:NAD+ poly-ADP-ribosyltransferase activity"/>
    <property type="evidence" value="ECO:0007669"/>
    <property type="project" value="UniProtKB-UniRule"/>
</dbReference>
<dbReference type="GO" id="GO:0005737">
    <property type="term" value="C:cytoplasm"/>
    <property type="evidence" value="ECO:0007669"/>
    <property type="project" value="TreeGrafter"/>
</dbReference>
<sequence>MFKIGSTLMGAGVGFVAGGPVGAIIGGVTDSSFPSFWQDSDNRIEDATVSVLRGSNEYEDVERRIARSISGEQCVTIKKILRVQNTDLFSQYRLYKEKIDKEIKGNSDIAPVYHGTEEDVAIKLCFKGFNRNFNKTGAYGKGSYFARDIKYSLRNPYSPINEHGEKFIFECQIVAGKYCNGHGKMKEPPEGYHSTVDNENNPTLFSIYHDSGSYQLWLIILQTASKPIQGNLQDLDERLAKKMSPAKWRECLDYRDMDSLTLENLNFPDIYKSKGKEDIPLTWEKEGSRLKVGLVEIGANSNEFNDITYLGEGTYFHRTSAGVLKEQESEGKLEGQKILLECQIIVGCFCQGYLDMKEPANNCDSTVDNMDNPNEFSIYHDSDAYPAYLIVFENETERILYTSSIFRIVKDRIENQKSDIIAYSSPFTMDLSSSNIPQSLWNKAGNELQQECKQKQGSVKSGEIIVTGGYNLHCEEICGDGSLEITMVIFEDDPKLYDIKDAAKKIFGF</sequence>
<dbReference type="EC" id="2.4.2.-" evidence="6"/>
<protein>
    <recommendedName>
        <fullName evidence="6">Poly [ADP-ribose] polymerase</fullName>
        <shortName evidence="6">PARP</shortName>
        <ecNumber evidence="6">2.4.2.-</ecNumber>
    </recommendedName>
</protein>
<evidence type="ECO:0000313" key="8">
    <source>
        <dbReference type="EMBL" id="CAD5114810.1"/>
    </source>
</evidence>
<keyword evidence="5" id="KW-0539">Nucleus</keyword>
<keyword evidence="2 6" id="KW-0328">Glycosyltransferase</keyword>
<name>A0A7I8VGI1_9ANNE</name>
<dbReference type="InterPro" id="IPR012317">
    <property type="entry name" value="Poly(ADP-ribose)pol_cat_dom"/>
</dbReference>
<dbReference type="PANTHER" id="PTHR14453:SF67">
    <property type="entry name" value="POLY [ADP-RIBOSE] POLYMERASE"/>
    <property type="match status" value="1"/>
</dbReference>